<proteinExistence type="predicted"/>
<dbReference type="InterPro" id="IPR001638">
    <property type="entry name" value="Solute-binding_3/MltF_N"/>
</dbReference>
<dbReference type="SUPFAM" id="SSF53850">
    <property type="entry name" value="Periplasmic binding protein-like II"/>
    <property type="match status" value="1"/>
</dbReference>
<evidence type="ECO:0000259" key="2">
    <source>
        <dbReference type="Pfam" id="PF00497"/>
    </source>
</evidence>
<evidence type="ECO:0000313" key="4">
    <source>
        <dbReference type="Proteomes" id="UP001198010"/>
    </source>
</evidence>
<dbReference type="Pfam" id="PF00497">
    <property type="entry name" value="SBP_bac_3"/>
    <property type="match status" value="1"/>
</dbReference>
<sequence length="66" mass="7081">MEAGYAPFNWSQQTDENNALPIQGQNSYAGGYDVQIAKKVADGLGKKLVIVQTKWDGLAPALQSGK</sequence>
<dbReference type="Proteomes" id="UP001198010">
    <property type="component" value="Unassembled WGS sequence"/>
</dbReference>
<gene>
    <name evidence="3" type="ORF">LJD63_10295</name>
</gene>
<comment type="caution">
    <text evidence="3">The sequence shown here is derived from an EMBL/GenBank/DDBJ whole genome shotgun (WGS) entry which is preliminary data.</text>
</comment>
<dbReference type="AlphaFoldDB" id="A0AB35HCP6"/>
<feature type="non-terminal residue" evidence="3">
    <location>
        <position position="66"/>
    </location>
</feature>
<reference evidence="3" key="1">
    <citation type="submission" date="2021-10" db="EMBL/GenBank/DDBJ databases">
        <title>Collection of gut derived symbiotic bacterial strains cultured from healthy donors.</title>
        <authorList>
            <person name="Lin H."/>
            <person name="Littmann E."/>
            <person name="Kohout C."/>
            <person name="Pamer E.G."/>
        </authorList>
    </citation>
    <scope>NUCLEOTIDE SEQUENCE</scope>
    <source>
        <strain evidence="3">DFI.4.35</strain>
    </source>
</reference>
<dbReference type="EMBL" id="JAJDLA010000176">
    <property type="protein sequence ID" value="MCB8606639.1"/>
    <property type="molecule type" value="Genomic_DNA"/>
</dbReference>
<dbReference type="RefSeq" id="WP_227283909.1">
    <property type="nucleotide sequence ID" value="NZ_JAJDLA010000176.1"/>
</dbReference>
<feature type="domain" description="Solute-binding protein family 3/N-terminal" evidence="2">
    <location>
        <begin position="25"/>
        <end position="66"/>
    </location>
</feature>
<evidence type="ECO:0000313" key="3">
    <source>
        <dbReference type="EMBL" id="MCB8606639.1"/>
    </source>
</evidence>
<feature type="region of interest" description="Disordered" evidence="1">
    <location>
        <begin position="1"/>
        <end position="22"/>
    </location>
</feature>
<accession>A0AB35HCP6</accession>
<protein>
    <submittedName>
        <fullName evidence="3">Transporter substrate-binding domain-containing protein</fullName>
    </submittedName>
</protein>
<organism evidence="3 4">
    <name type="scientific">Veillonella nakazawae</name>
    <dbReference type="NCBI Taxonomy" id="2682456"/>
    <lineage>
        <taxon>Bacteria</taxon>
        <taxon>Bacillati</taxon>
        <taxon>Bacillota</taxon>
        <taxon>Negativicutes</taxon>
        <taxon>Veillonellales</taxon>
        <taxon>Veillonellaceae</taxon>
        <taxon>Veillonella</taxon>
    </lineage>
</organism>
<name>A0AB35HCP6_9FIRM</name>
<evidence type="ECO:0000256" key="1">
    <source>
        <dbReference type="SAM" id="MobiDB-lite"/>
    </source>
</evidence>
<dbReference type="Gene3D" id="3.40.190.10">
    <property type="entry name" value="Periplasmic binding protein-like II"/>
    <property type="match status" value="1"/>
</dbReference>